<dbReference type="AlphaFoldDB" id="A0A401SGV4"/>
<keyword evidence="3" id="KW-1185">Reference proteome</keyword>
<feature type="transmembrane region" description="Helical" evidence="1">
    <location>
        <begin position="61"/>
        <end position="79"/>
    </location>
</feature>
<keyword evidence="1" id="KW-0812">Transmembrane</keyword>
<evidence type="ECO:0000313" key="2">
    <source>
        <dbReference type="EMBL" id="GCC29631.1"/>
    </source>
</evidence>
<protein>
    <submittedName>
        <fullName evidence="2">Uncharacterized protein</fullName>
    </submittedName>
</protein>
<dbReference type="EMBL" id="BEZZ01000260">
    <property type="protein sequence ID" value="GCC29631.1"/>
    <property type="molecule type" value="Genomic_DNA"/>
</dbReference>
<accession>A0A401SGV4</accession>
<reference evidence="2 3" key="1">
    <citation type="journal article" date="2018" name="Nat. Ecol. Evol.">
        <title>Shark genomes provide insights into elasmobranch evolution and the origin of vertebrates.</title>
        <authorList>
            <person name="Hara Y"/>
            <person name="Yamaguchi K"/>
            <person name="Onimaru K"/>
            <person name="Kadota M"/>
            <person name="Koyanagi M"/>
            <person name="Keeley SD"/>
            <person name="Tatsumi K"/>
            <person name="Tanaka K"/>
            <person name="Motone F"/>
            <person name="Kageyama Y"/>
            <person name="Nozu R"/>
            <person name="Adachi N"/>
            <person name="Nishimura O"/>
            <person name="Nakagawa R"/>
            <person name="Tanegashima C"/>
            <person name="Kiyatake I"/>
            <person name="Matsumoto R"/>
            <person name="Murakumo K"/>
            <person name="Nishida K"/>
            <person name="Terakita A"/>
            <person name="Kuratani S"/>
            <person name="Sato K"/>
            <person name="Hyodo S Kuraku.S."/>
        </authorList>
    </citation>
    <scope>NUCLEOTIDE SEQUENCE [LARGE SCALE GENOMIC DNA]</scope>
</reference>
<keyword evidence="1" id="KW-1133">Transmembrane helix</keyword>
<gene>
    <name evidence="2" type="ORF">chiPu_0008074</name>
</gene>
<evidence type="ECO:0000256" key="1">
    <source>
        <dbReference type="SAM" id="Phobius"/>
    </source>
</evidence>
<sequence>MLNKSGTSGILIHSTVRNHVSCDRSTLNSPVSQYNHQEWLSTLPYLTTVAPTSQADRNKHIGVLSAIMVGVILFSVFMGK</sequence>
<evidence type="ECO:0000313" key="3">
    <source>
        <dbReference type="Proteomes" id="UP000287033"/>
    </source>
</evidence>
<comment type="caution">
    <text evidence="2">The sequence shown here is derived from an EMBL/GenBank/DDBJ whole genome shotgun (WGS) entry which is preliminary data.</text>
</comment>
<keyword evidence="1" id="KW-0472">Membrane</keyword>
<name>A0A401SGV4_CHIPU</name>
<organism evidence="2 3">
    <name type="scientific">Chiloscyllium punctatum</name>
    <name type="common">Brownbanded bambooshark</name>
    <name type="synonym">Hemiscyllium punctatum</name>
    <dbReference type="NCBI Taxonomy" id="137246"/>
    <lineage>
        <taxon>Eukaryota</taxon>
        <taxon>Metazoa</taxon>
        <taxon>Chordata</taxon>
        <taxon>Craniata</taxon>
        <taxon>Vertebrata</taxon>
        <taxon>Chondrichthyes</taxon>
        <taxon>Elasmobranchii</taxon>
        <taxon>Galeomorphii</taxon>
        <taxon>Galeoidea</taxon>
        <taxon>Orectolobiformes</taxon>
        <taxon>Hemiscylliidae</taxon>
        <taxon>Chiloscyllium</taxon>
    </lineage>
</organism>
<dbReference type="Proteomes" id="UP000287033">
    <property type="component" value="Unassembled WGS sequence"/>
</dbReference>
<proteinExistence type="predicted"/>